<sequence length="106" mass="12612">KKAREYLEQIQKKDASLKYQEFMSKKAQQNQNSLKNRYLIFLSTEMDKLRQLEGKLYDMLEKDPPMKIKQPSLKKFFELVPEELDLQFDLSQLYSTLQDGSLSQLT</sequence>
<dbReference type="AlphaFoldDB" id="A0A146KLZ2"/>
<accession>A0A146KLZ2</accession>
<gene>
    <name evidence="1" type="ORF">TPC1_10585</name>
</gene>
<feature type="non-terminal residue" evidence="1">
    <location>
        <position position="1"/>
    </location>
</feature>
<feature type="non-terminal residue" evidence="1">
    <location>
        <position position="106"/>
    </location>
</feature>
<evidence type="ECO:0000313" key="1">
    <source>
        <dbReference type="EMBL" id="JAP96169.1"/>
    </source>
</evidence>
<proteinExistence type="predicted"/>
<organism evidence="1">
    <name type="scientific">Trepomonas sp. PC1</name>
    <dbReference type="NCBI Taxonomy" id="1076344"/>
    <lineage>
        <taxon>Eukaryota</taxon>
        <taxon>Metamonada</taxon>
        <taxon>Diplomonadida</taxon>
        <taxon>Hexamitidae</taxon>
        <taxon>Hexamitinae</taxon>
        <taxon>Trepomonas</taxon>
    </lineage>
</organism>
<protein>
    <submittedName>
        <fullName evidence="1">Uncharacterized protein</fullName>
    </submittedName>
</protein>
<reference evidence="1" key="1">
    <citation type="submission" date="2015-07" db="EMBL/GenBank/DDBJ databases">
        <title>Adaptation to a free-living lifestyle via gene acquisitions in the diplomonad Trepomonas sp. PC1.</title>
        <authorList>
            <person name="Xu F."/>
            <person name="Jerlstrom-Hultqvist J."/>
            <person name="Kolisko M."/>
            <person name="Simpson A.G.B."/>
            <person name="Roger A.J."/>
            <person name="Svard S.G."/>
            <person name="Andersson J.O."/>
        </authorList>
    </citation>
    <scope>NUCLEOTIDE SEQUENCE</scope>
    <source>
        <strain evidence="1">PC1</strain>
    </source>
</reference>
<dbReference type="EMBL" id="GDID01000437">
    <property type="protein sequence ID" value="JAP96169.1"/>
    <property type="molecule type" value="Transcribed_RNA"/>
</dbReference>
<name>A0A146KLZ2_9EUKA</name>